<evidence type="ECO:0000313" key="1">
    <source>
        <dbReference type="EMBL" id="GGM76816.1"/>
    </source>
</evidence>
<keyword evidence="2" id="KW-1185">Reference proteome</keyword>
<organism evidence="1 2">
    <name type="scientific">Longimycelium tulufanense</name>
    <dbReference type="NCBI Taxonomy" id="907463"/>
    <lineage>
        <taxon>Bacteria</taxon>
        <taxon>Bacillati</taxon>
        <taxon>Actinomycetota</taxon>
        <taxon>Actinomycetes</taxon>
        <taxon>Pseudonocardiales</taxon>
        <taxon>Pseudonocardiaceae</taxon>
        <taxon>Longimycelium</taxon>
    </lineage>
</organism>
<protein>
    <submittedName>
        <fullName evidence="1">Uncharacterized protein</fullName>
    </submittedName>
</protein>
<proteinExistence type="predicted"/>
<reference evidence="1" key="1">
    <citation type="journal article" date="2014" name="Int. J. Syst. Evol. Microbiol.">
        <title>Complete genome sequence of Corynebacterium casei LMG S-19264T (=DSM 44701T), isolated from a smear-ripened cheese.</title>
        <authorList>
            <consortium name="US DOE Joint Genome Institute (JGI-PGF)"/>
            <person name="Walter F."/>
            <person name="Albersmeier A."/>
            <person name="Kalinowski J."/>
            <person name="Ruckert C."/>
        </authorList>
    </citation>
    <scope>NUCLEOTIDE SEQUENCE</scope>
    <source>
        <strain evidence="1">CGMCC 4.5737</strain>
    </source>
</reference>
<accession>A0A8J3CD69</accession>
<dbReference type="EMBL" id="BMMK01000037">
    <property type="protein sequence ID" value="GGM76816.1"/>
    <property type="molecule type" value="Genomic_DNA"/>
</dbReference>
<comment type="caution">
    <text evidence="1">The sequence shown here is derived from an EMBL/GenBank/DDBJ whole genome shotgun (WGS) entry which is preliminary data.</text>
</comment>
<dbReference type="RefSeq" id="WP_189061263.1">
    <property type="nucleotide sequence ID" value="NZ_BMMK01000037.1"/>
</dbReference>
<sequence>MTTTLRAPVRVDDLKFRTTKGWLPGLGHDTWHQPMVRDGVVVPSQAIRSPDAYRGACGLSCEDRPR</sequence>
<name>A0A8J3CD69_9PSEU</name>
<dbReference type="AlphaFoldDB" id="A0A8J3CD69"/>
<evidence type="ECO:0000313" key="2">
    <source>
        <dbReference type="Proteomes" id="UP000637578"/>
    </source>
</evidence>
<gene>
    <name evidence="1" type="ORF">GCM10012275_54350</name>
</gene>
<dbReference type="Proteomes" id="UP000637578">
    <property type="component" value="Unassembled WGS sequence"/>
</dbReference>
<reference evidence="1" key="2">
    <citation type="submission" date="2020-09" db="EMBL/GenBank/DDBJ databases">
        <authorList>
            <person name="Sun Q."/>
            <person name="Zhou Y."/>
        </authorList>
    </citation>
    <scope>NUCLEOTIDE SEQUENCE</scope>
    <source>
        <strain evidence="1">CGMCC 4.5737</strain>
    </source>
</reference>